<dbReference type="PANTHER" id="PTHR31499:SF49">
    <property type="entry name" value="PROTEIN PHOSPHATE STARVATION RESPONSE 1-LIKE ISOFORM X1"/>
    <property type="match status" value="1"/>
</dbReference>
<evidence type="ECO:0000256" key="4">
    <source>
        <dbReference type="ARBA" id="ARBA00023242"/>
    </source>
</evidence>
<keyword evidence="6" id="KW-1185">Reference proteome</keyword>
<dbReference type="InterPro" id="IPR006447">
    <property type="entry name" value="Myb_dom_plants"/>
</dbReference>
<keyword evidence="3" id="KW-0804">Transcription</keyword>
<evidence type="ECO:0000256" key="1">
    <source>
        <dbReference type="ARBA" id="ARBA00004123"/>
    </source>
</evidence>
<accession>A0A067DA61</accession>
<dbReference type="STRING" id="2711.A0A067DA61"/>
<reference evidence="5 6" key="1">
    <citation type="submission" date="2014-04" db="EMBL/GenBank/DDBJ databases">
        <authorList>
            <consortium name="International Citrus Genome Consortium"/>
            <person name="Gmitter F."/>
            <person name="Chen C."/>
            <person name="Farmerie W."/>
            <person name="Harkins T."/>
            <person name="Desany B."/>
            <person name="Mohiuddin M."/>
            <person name="Kodira C."/>
            <person name="Borodovsky M."/>
            <person name="Lomsadze A."/>
            <person name="Burns P."/>
            <person name="Jenkins J."/>
            <person name="Prochnik S."/>
            <person name="Shu S."/>
            <person name="Chapman J."/>
            <person name="Pitluck S."/>
            <person name="Schmutz J."/>
            <person name="Rokhsar D."/>
        </authorList>
    </citation>
    <scope>NUCLEOTIDE SEQUENCE</scope>
</reference>
<protein>
    <submittedName>
        <fullName evidence="5">Uncharacterized protein</fullName>
    </submittedName>
</protein>
<dbReference type="InterPro" id="IPR046955">
    <property type="entry name" value="PHR1-like"/>
</dbReference>
<gene>
    <name evidence="5" type="ORF">CISIN_1g038008mg</name>
</gene>
<evidence type="ECO:0000256" key="2">
    <source>
        <dbReference type="ARBA" id="ARBA00023015"/>
    </source>
</evidence>
<comment type="subcellular location">
    <subcellularLocation>
        <location evidence="1">Nucleus</location>
    </subcellularLocation>
</comment>
<dbReference type="GO" id="GO:0005634">
    <property type="term" value="C:nucleus"/>
    <property type="evidence" value="ECO:0007669"/>
    <property type="project" value="UniProtKB-SubCell"/>
</dbReference>
<dbReference type="GO" id="GO:0003677">
    <property type="term" value="F:DNA binding"/>
    <property type="evidence" value="ECO:0007669"/>
    <property type="project" value="InterPro"/>
</dbReference>
<proteinExistence type="predicted"/>
<name>A0A067DA61_CITSI</name>
<dbReference type="EMBL" id="KK788032">
    <property type="protein sequence ID" value="KDO38455.1"/>
    <property type="molecule type" value="Genomic_DNA"/>
</dbReference>
<sequence length="89" mass="9760">MSFNLYIVSNTLPIGGGAAKRLKEAQNHGGGIEPCVVMTSDPKPRLRWTADLHDRFVDAVTQLGGPSSLFSSPPLCMHIIFKKCLYVKM</sequence>
<dbReference type="NCBIfam" id="TIGR01557">
    <property type="entry name" value="myb_SHAQKYF"/>
    <property type="match status" value="1"/>
</dbReference>
<evidence type="ECO:0000256" key="3">
    <source>
        <dbReference type="ARBA" id="ARBA00023163"/>
    </source>
</evidence>
<dbReference type="SMR" id="A0A067DA61"/>
<dbReference type="AlphaFoldDB" id="A0A067DA61"/>
<evidence type="ECO:0000313" key="5">
    <source>
        <dbReference type="EMBL" id="KDO38455.1"/>
    </source>
</evidence>
<dbReference type="GO" id="GO:0003700">
    <property type="term" value="F:DNA-binding transcription factor activity"/>
    <property type="evidence" value="ECO:0007669"/>
    <property type="project" value="InterPro"/>
</dbReference>
<dbReference type="Gene3D" id="1.10.10.60">
    <property type="entry name" value="Homeodomain-like"/>
    <property type="match status" value="1"/>
</dbReference>
<keyword evidence="2" id="KW-0805">Transcription regulation</keyword>
<evidence type="ECO:0000313" key="6">
    <source>
        <dbReference type="Proteomes" id="UP000027120"/>
    </source>
</evidence>
<organism evidence="5 6">
    <name type="scientific">Citrus sinensis</name>
    <name type="common">Sweet orange</name>
    <name type="synonym">Citrus aurantium var. sinensis</name>
    <dbReference type="NCBI Taxonomy" id="2711"/>
    <lineage>
        <taxon>Eukaryota</taxon>
        <taxon>Viridiplantae</taxon>
        <taxon>Streptophyta</taxon>
        <taxon>Embryophyta</taxon>
        <taxon>Tracheophyta</taxon>
        <taxon>Spermatophyta</taxon>
        <taxon>Magnoliopsida</taxon>
        <taxon>eudicotyledons</taxon>
        <taxon>Gunneridae</taxon>
        <taxon>Pentapetalae</taxon>
        <taxon>rosids</taxon>
        <taxon>malvids</taxon>
        <taxon>Sapindales</taxon>
        <taxon>Rutaceae</taxon>
        <taxon>Aurantioideae</taxon>
        <taxon>Citrus</taxon>
    </lineage>
</organism>
<dbReference type="Proteomes" id="UP000027120">
    <property type="component" value="Unassembled WGS sequence"/>
</dbReference>
<keyword evidence="4" id="KW-0539">Nucleus</keyword>
<dbReference type="PANTHER" id="PTHR31499">
    <property type="entry name" value="MYB FAMILY TRANSCRIPTION FACTOR PHL11"/>
    <property type="match status" value="1"/>
</dbReference>